<sequence length="144" mass="16390">MTKAKKLKICDWLLLVAVVVMLVSSIQLEATGSRAVLWVCLHIIVGCLFFANIIWHLYLHFGWKSWLKKFRKQKSFITRWLAVFGLLTLISAIVASAHWIGSWTHSSLGGVHGKIGFIFIAIAIGHTVKRIKFFKNKRNSIQNT</sequence>
<name>A0A4P7VAN1_9BACT</name>
<dbReference type="KEGG" id="mgod:E7746_00420"/>
<keyword evidence="3" id="KW-1185">Reference proteome</keyword>
<protein>
    <submittedName>
        <fullName evidence="2">DUF4405 domain-containing protein</fullName>
    </submittedName>
</protein>
<proteinExistence type="predicted"/>
<accession>A0A4P7VAN1</accession>
<reference evidence="2 3" key="1">
    <citation type="submission" date="2019-02" db="EMBL/GenBank/DDBJ databases">
        <title>Isolation and identification of novel species under the genus Muribaculum.</title>
        <authorList>
            <person name="Miyake S."/>
            <person name="Ding Y."/>
            <person name="Low A."/>
            <person name="Soh M."/>
            <person name="Seedorf H."/>
        </authorList>
    </citation>
    <scope>NUCLEOTIDE SEQUENCE [LARGE SCALE GENOMIC DNA]</scope>
    <source>
        <strain evidence="2 3">TLL-A4</strain>
    </source>
</reference>
<feature type="transmembrane region" description="Helical" evidence="1">
    <location>
        <begin position="12"/>
        <end position="30"/>
    </location>
</feature>
<feature type="transmembrane region" description="Helical" evidence="1">
    <location>
        <begin position="36"/>
        <end position="59"/>
    </location>
</feature>
<dbReference type="OrthoDB" id="1096934at2"/>
<evidence type="ECO:0000313" key="3">
    <source>
        <dbReference type="Proteomes" id="UP000297031"/>
    </source>
</evidence>
<feature type="transmembrane region" description="Helical" evidence="1">
    <location>
        <begin position="107"/>
        <end position="128"/>
    </location>
</feature>
<gene>
    <name evidence="2" type="ORF">E7746_00420</name>
</gene>
<dbReference type="AlphaFoldDB" id="A0A4P7VAN1"/>
<dbReference type="Proteomes" id="UP000297031">
    <property type="component" value="Chromosome"/>
</dbReference>
<keyword evidence="1" id="KW-0812">Transmembrane</keyword>
<keyword evidence="1" id="KW-1133">Transmembrane helix</keyword>
<evidence type="ECO:0000256" key="1">
    <source>
        <dbReference type="SAM" id="Phobius"/>
    </source>
</evidence>
<evidence type="ECO:0000313" key="2">
    <source>
        <dbReference type="EMBL" id="QCD34450.1"/>
    </source>
</evidence>
<organism evidence="2 3">
    <name type="scientific">Muribaculum gordoncarteri</name>
    <dbReference type="NCBI Taxonomy" id="2530390"/>
    <lineage>
        <taxon>Bacteria</taxon>
        <taxon>Pseudomonadati</taxon>
        <taxon>Bacteroidota</taxon>
        <taxon>Bacteroidia</taxon>
        <taxon>Bacteroidales</taxon>
        <taxon>Muribaculaceae</taxon>
        <taxon>Muribaculum</taxon>
    </lineage>
</organism>
<keyword evidence="1" id="KW-0472">Membrane</keyword>
<dbReference type="EMBL" id="CP039393">
    <property type="protein sequence ID" value="QCD34450.1"/>
    <property type="molecule type" value="Genomic_DNA"/>
</dbReference>
<feature type="transmembrane region" description="Helical" evidence="1">
    <location>
        <begin position="80"/>
        <end position="101"/>
    </location>
</feature>